<organism evidence="2 3">
    <name type="scientific">Haemonchus contortus</name>
    <name type="common">Barber pole worm</name>
    <dbReference type="NCBI Taxonomy" id="6289"/>
    <lineage>
        <taxon>Eukaryota</taxon>
        <taxon>Metazoa</taxon>
        <taxon>Ecdysozoa</taxon>
        <taxon>Nematoda</taxon>
        <taxon>Chromadorea</taxon>
        <taxon>Rhabditida</taxon>
        <taxon>Rhabditina</taxon>
        <taxon>Rhabditomorpha</taxon>
        <taxon>Strongyloidea</taxon>
        <taxon>Trichostrongylidae</taxon>
        <taxon>Haemonchus</taxon>
    </lineage>
</organism>
<dbReference type="SUPFAM" id="SSF56672">
    <property type="entry name" value="DNA/RNA polymerases"/>
    <property type="match status" value="1"/>
</dbReference>
<name>A0A7I5E7D7_HAECO</name>
<feature type="domain" description="Reverse transcriptase" evidence="1">
    <location>
        <begin position="15"/>
        <end position="167"/>
    </location>
</feature>
<sequence length="169" mass="19917">MEIIKTILLFKKGDKEDLDNYRPITLLPMVYKVFTRYLFARMRRKHDEAQPVEQVGFRRKFSTLDHTITCCRTIESAREYHGPLILTFIDYQKAFDSIEREKIWSALSEQGIDPRYTKILKECYSGCVAVFQPFFRDLEVTVEKRVRLGDSISTNLFAACLEYTIRHCA</sequence>
<dbReference type="CDD" id="cd01650">
    <property type="entry name" value="RT_nLTR_like"/>
    <property type="match status" value="1"/>
</dbReference>
<proteinExistence type="predicted"/>
<keyword evidence="2" id="KW-1185">Reference proteome</keyword>
<dbReference type="AlphaFoldDB" id="A0A7I5E7D7"/>
<evidence type="ECO:0000313" key="3">
    <source>
        <dbReference type="WBParaSite" id="HCON_00046040-00001"/>
    </source>
</evidence>
<dbReference type="InterPro" id="IPR000477">
    <property type="entry name" value="RT_dom"/>
</dbReference>
<dbReference type="OrthoDB" id="410104at2759"/>
<dbReference type="InterPro" id="IPR043502">
    <property type="entry name" value="DNA/RNA_pol_sf"/>
</dbReference>
<evidence type="ECO:0000259" key="1">
    <source>
        <dbReference type="Pfam" id="PF00078"/>
    </source>
</evidence>
<accession>A0A7I5E7D7</accession>
<reference evidence="3" key="1">
    <citation type="submission" date="2020-12" db="UniProtKB">
        <authorList>
            <consortium name="WormBaseParasite"/>
        </authorList>
    </citation>
    <scope>IDENTIFICATION</scope>
    <source>
        <strain evidence="3">MHco3</strain>
    </source>
</reference>
<evidence type="ECO:0000313" key="2">
    <source>
        <dbReference type="Proteomes" id="UP000025227"/>
    </source>
</evidence>
<dbReference type="Pfam" id="PF00078">
    <property type="entry name" value="RVT_1"/>
    <property type="match status" value="1"/>
</dbReference>
<dbReference type="OMA" id="CCRTIES"/>
<protein>
    <submittedName>
        <fullName evidence="3">Reverse transcriptase domain-containing protein</fullName>
    </submittedName>
</protein>
<dbReference type="WBParaSite" id="HCON_00046040-00001">
    <property type="protein sequence ID" value="HCON_00046040-00001"/>
    <property type="gene ID" value="HCON_00046040"/>
</dbReference>
<dbReference type="PANTHER" id="PTHR19446">
    <property type="entry name" value="REVERSE TRANSCRIPTASES"/>
    <property type="match status" value="1"/>
</dbReference>
<dbReference type="Proteomes" id="UP000025227">
    <property type="component" value="Unplaced"/>
</dbReference>